<name>A0A4Y6UK43_9PROT</name>
<keyword evidence="4" id="KW-0564">Palmitate</keyword>
<dbReference type="PIRSF" id="PIRSF002854">
    <property type="entry name" value="MetQ"/>
    <property type="match status" value="1"/>
</dbReference>
<organism evidence="7 8">
    <name type="scientific">Swingsia samuiensis</name>
    <dbReference type="NCBI Taxonomy" id="1293412"/>
    <lineage>
        <taxon>Bacteria</taxon>
        <taxon>Pseudomonadati</taxon>
        <taxon>Pseudomonadota</taxon>
        <taxon>Alphaproteobacteria</taxon>
        <taxon>Acetobacterales</taxon>
        <taxon>Acetobacteraceae</taxon>
        <taxon>Swingsia</taxon>
    </lineage>
</organism>
<evidence type="ECO:0000256" key="3">
    <source>
        <dbReference type="ARBA" id="ARBA00023136"/>
    </source>
</evidence>
<dbReference type="RefSeq" id="WP_141460207.1">
    <property type="nucleotide sequence ID" value="NZ_CP038141.1"/>
</dbReference>
<dbReference type="Gene3D" id="3.40.190.10">
    <property type="entry name" value="Periplasmic binding protein-like II"/>
    <property type="match status" value="2"/>
</dbReference>
<evidence type="ECO:0000256" key="4">
    <source>
        <dbReference type="ARBA" id="ARBA00023139"/>
    </source>
</evidence>
<proteinExistence type="inferred from homology"/>
<dbReference type="EMBL" id="CP038141">
    <property type="protein sequence ID" value="QDH16846.1"/>
    <property type="molecule type" value="Genomic_DNA"/>
</dbReference>
<protein>
    <recommendedName>
        <fullName evidence="6">Lipoprotein</fullName>
    </recommendedName>
</protein>
<dbReference type="SUPFAM" id="SSF53850">
    <property type="entry name" value="Periplasmic binding protein-like II"/>
    <property type="match status" value="1"/>
</dbReference>
<evidence type="ECO:0000313" key="8">
    <source>
        <dbReference type="Proteomes" id="UP000316313"/>
    </source>
</evidence>
<gene>
    <name evidence="7" type="ORF">E3D00_04135</name>
</gene>
<dbReference type="KEGG" id="ssam:E3D00_04135"/>
<dbReference type="PANTHER" id="PTHR30429">
    <property type="entry name" value="D-METHIONINE-BINDING LIPOPROTEIN METQ"/>
    <property type="match status" value="1"/>
</dbReference>
<comment type="similarity">
    <text evidence="6">Belongs to the nlpA lipoprotein family.</text>
</comment>
<dbReference type="InterPro" id="IPR006311">
    <property type="entry name" value="TAT_signal"/>
</dbReference>
<dbReference type="Pfam" id="PF03180">
    <property type="entry name" value="Lipoprotein_9"/>
    <property type="match status" value="1"/>
</dbReference>
<keyword evidence="2" id="KW-0732">Signal</keyword>
<reference evidence="7 8" key="1">
    <citation type="submission" date="2019-03" db="EMBL/GenBank/DDBJ databases">
        <title>The complete genome sequence of Swingsia samuiensis NBRC107927(T).</title>
        <authorList>
            <person name="Chua K.-O."/>
            <person name="Chan K.-G."/>
            <person name="See-Too W.-S."/>
        </authorList>
    </citation>
    <scope>NUCLEOTIDE SEQUENCE [LARGE SCALE GENOMIC DNA]</scope>
    <source>
        <strain evidence="7 8">AH83</strain>
    </source>
</reference>
<dbReference type="GO" id="GO:0016020">
    <property type="term" value="C:membrane"/>
    <property type="evidence" value="ECO:0007669"/>
    <property type="project" value="UniProtKB-SubCell"/>
</dbReference>
<dbReference type="CDD" id="cd13598">
    <property type="entry name" value="PBP2_lipoprotein_IlpA_like"/>
    <property type="match status" value="1"/>
</dbReference>
<keyword evidence="5 6" id="KW-0449">Lipoprotein</keyword>
<sequence>MAFSSPSSRRHFLTLLGGGVVGLSLIKPAFADTPTTLKIGIMSGEDEDIWKVVSQNAAKRGLNLQIVTFSDYNAPDEALAEHELNANAFQHGPFLKAQLAAHSNFHIVPVGNTYVSPIGLYSKKWHSIKELPQNATIGVPNDPSNEGRALKLLETLGVIKVSPDAGLTPTALDITDNPKNITIRELDAGVVGRTLPDLDAAIVNTDWAIKSGIDIKKEKIAQESMTNNPYACFISVNQEDEHAPWVKPLVESYQQPNVRQALLDVYHGANVPAWQ</sequence>
<dbReference type="AlphaFoldDB" id="A0A4Y6UK43"/>
<comment type="subcellular location">
    <subcellularLocation>
        <location evidence="1">Membrane</location>
        <topology evidence="1">Lipid-anchor</topology>
    </subcellularLocation>
</comment>
<dbReference type="Proteomes" id="UP000316313">
    <property type="component" value="Chromosome"/>
</dbReference>
<keyword evidence="8" id="KW-1185">Reference proteome</keyword>
<keyword evidence="3" id="KW-0472">Membrane</keyword>
<dbReference type="PANTHER" id="PTHR30429:SF1">
    <property type="entry name" value="D-METHIONINE-BINDING LIPOPROTEIN METQ-RELATED"/>
    <property type="match status" value="1"/>
</dbReference>
<evidence type="ECO:0000256" key="1">
    <source>
        <dbReference type="ARBA" id="ARBA00004635"/>
    </source>
</evidence>
<dbReference type="InterPro" id="IPR004872">
    <property type="entry name" value="Lipoprotein_NlpA"/>
</dbReference>
<accession>A0A4Y6UK43</accession>
<evidence type="ECO:0000256" key="6">
    <source>
        <dbReference type="PIRNR" id="PIRNR002854"/>
    </source>
</evidence>
<evidence type="ECO:0000256" key="5">
    <source>
        <dbReference type="ARBA" id="ARBA00023288"/>
    </source>
</evidence>
<dbReference type="OrthoDB" id="9812878at2"/>
<evidence type="ECO:0000313" key="7">
    <source>
        <dbReference type="EMBL" id="QDH16846.1"/>
    </source>
</evidence>
<evidence type="ECO:0000256" key="2">
    <source>
        <dbReference type="ARBA" id="ARBA00022729"/>
    </source>
</evidence>
<dbReference type="PROSITE" id="PS51318">
    <property type="entry name" value="TAT"/>
    <property type="match status" value="1"/>
</dbReference>